<evidence type="ECO:0000256" key="3">
    <source>
        <dbReference type="ARBA" id="ARBA00024195"/>
    </source>
</evidence>
<name>A0A9N9S1Q3_9DIPT</name>
<reference evidence="6" key="1">
    <citation type="submission" date="2022-01" db="EMBL/GenBank/DDBJ databases">
        <authorList>
            <person name="King R."/>
        </authorList>
    </citation>
    <scope>NUCLEOTIDE SEQUENCE</scope>
</reference>
<evidence type="ECO:0000259" key="5">
    <source>
        <dbReference type="PROSITE" id="PS50240"/>
    </source>
</evidence>
<dbReference type="EMBL" id="OU895879">
    <property type="protein sequence ID" value="CAG9809633.1"/>
    <property type="molecule type" value="Genomic_DNA"/>
</dbReference>
<dbReference type="InterPro" id="IPR043504">
    <property type="entry name" value="Peptidase_S1_PA_chymotrypsin"/>
</dbReference>
<keyword evidence="1" id="KW-1015">Disulfide bond</keyword>
<evidence type="ECO:0000256" key="4">
    <source>
        <dbReference type="SAM" id="SignalP"/>
    </source>
</evidence>
<dbReference type="InterPro" id="IPR009003">
    <property type="entry name" value="Peptidase_S1_PA"/>
</dbReference>
<dbReference type="GO" id="GO:0004252">
    <property type="term" value="F:serine-type endopeptidase activity"/>
    <property type="evidence" value="ECO:0007669"/>
    <property type="project" value="InterPro"/>
</dbReference>
<sequence>MKLLILIIAVFSAAAALKEEPVDYEGIFPLILGGVESQWGQFPSAVLVDGPNEFCGGSIVDASHILTSANCVLNSRFEIINPIYWRIIAGDIFFTPPTSRRVTREVTRIFVHSQYNPFTGANNVALMRLDRPLPLPHNTIEVARRRTRVSRNGLQCQLVAFGRNTNLTTTAYRPRQINLGQSIMDRDLCINAFPHSNRIADTMICTQTSATAAPCTGSIGSGLYCDGFLTGVLSGGNYCNAVPAVYQQVRAYNQWIDETMRIANNTEQALSPLNMRGFPQPILGN</sequence>
<feature type="signal peptide" evidence="4">
    <location>
        <begin position="1"/>
        <end position="16"/>
    </location>
</feature>
<evidence type="ECO:0000313" key="7">
    <source>
        <dbReference type="Proteomes" id="UP001153620"/>
    </source>
</evidence>
<comment type="similarity">
    <text evidence="3">Belongs to the peptidase S1 family. CLIP subfamily.</text>
</comment>
<gene>
    <name evidence="6" type="ORF">CHIRRI_LOCUS12453</name>
</gene>
<proteinExistence type="inferred from homology"/>
<evidence type="ECO:0000313" key="6">
    <source>
        <dbReference type="EMBL" id="CAG9809633.1"/>
    </source>
</evidence>
<dbReference type="PROSITE" id="PS50240">
    <property type="entry name" value="TRYPSIN_DOM"/>
    <property type="match status" value="1"/>
</dbReference>
<dbReference type="AlphaFoldDB" id="A0A9N9S1Q3"/>
<dbReference type="InterPro" id="IPR001254">
    <property type="entry name" value="Trypsin_dom"/>
</dbReference>
<evidence type="ECO:0000256" key="1">
    <source>
        <dbReference type="ARBA" id="ARBA00023157"/>
    </source>
</evidence>
<reference evidence="6" key="2">
    <citation type="submission" date="2022-10" db="EMBL/GenBank/DDBJ databases">
        <authorList>
            <consortium name="ENA_rothamsted_submissions"/>
            <consortium name="culmorum"/>
            <person name="King R."/>
        </authorList>
    </citation>
    <scope>NUCLEOTIDE SEQUENCE</scope>
</reference>
<evidence type="ECO:0000256" key="2">
    <source>
        <dbReference type="ARBA" id="ARBA00023180"/>
    </source>
</evidence>
<dbReference type="SUPFAM" id="SSF50494">
    <property type="entry name" value="Trypsin-like serine proteases"/>
    <property type="match status" value="1"/>
</dbReference>
<dbReference type="PANTHER" id="PTHR24256">
    <property type="entry name" value="TRYPTASE-RELATED"/>
    <property type="match status" value="1"/>
</dbReference>
<dbReference type="InterPro" id="IPR001314">
    <property type="entry name" value="Peptidase_S1A"/>
</dbReference>
<dbReference type="CDD" id="cd00190">
    <property type="entry name" value="Tryp_SPc"/>
    <property type="match status" value="1"/>
</dbReference>
<dbReference type="GO" id="GO:0006508">
    <property type="term" value="P:proteolysis"/>
    <property type="evidence" value="ECO:0007669"/>
    <property type="project" value="InterPro"/>
</dbReference>
<dbReference type="Pfam" id="PF00089">
    <property type="entry name" value="Trypsin"/>
    <property type="match status" value="1"/>
</dbReference>
<keyword evidence="7" id="KW-1185">Reference proteome</keyword>
<organism evidence="6 7">
    <name type="scientific">Chironomus riparius</name>
    <dbReference type="NCBI Taxonomy" id="315576"/>
    <lineage>
        <taxon>Eukaryota</taxon>
        <taxon>Metazoa</taxon>
        <taxon>Ecdysozoa</taxon>
        <taxon>Arthropoda</taxon>
        <taxon>Hexapoda</taxon>
        <taxon>Insecta</taxon>
        <taxon>Pterygota</taxon>
        <taxon>Neoptera</taxon>
        <taxon>Endopterygota</taxon>
        <taxon>Diptera</taxon>
        <taxon>Nematocera</taxon>
        <taxon>Chironomoidea</taxon>
        <taxon>Chironomidae</taxon>
        <taxon>Chironominae</taxon>
        <taxon>Chironomus</taxon>
    </lineage>
</organism>
<protein>
    <recommendedName>
        <fullName evidence="5">Peptidase S1 domain-containing protein</fullName>
    </recommendedName>
</protein>
<keyword evidence="4" id="KW-0732">Signal</keyword>
<feature type="domain" description="Peptidase S1" evidence="5">
    <location>
        <begin position="31"/>
        <end position="261"/>
    </location>
</feature>
<accession>A0A9N9S1Q3</accession>
<keyword evidence="2" id="KW-0325">Glycoprotein</keyword>
<dbReference type="OrthoDB" id="7726766at2759"/>
<dbReference type="Gene3D" id="2.40.10.10">
    <property type="entry name" value="Trypsin-like serine proteases"/>
    <property type="match status" value="1"/>
</dbReference>
<dbReference type="SMART" id="SM00020">
    <property type="entry name" value="Tryp_SPc"/>
    <property type="match status" value="1"/>
</dbReference>
<dbReference type="Proteomes" id="UP001153620">
    <property type="component" value="Chromosome 3"/>
</dbReference>
<feature type="chain" id="PRO_5040359400" description="Peptidase S1 domain-containing protein" evidence="4">
    <location>
        <begin position="17"/>
        <end position="285"/>
    </location>
</feature>
<dbReference type="PRINTS" id="PR00722">
    <property type="entry name" value="CHYMOTRYPSIN"/>
</dbReference>
<dbReference type="InterPro" id="IPR051487">
    <property type="entry name" value="Ser/Thr_Proteases_Immune/Dev"/>
</dbReference>